<reference evidence="8" key="1">
    <citation type="submission" date="2017-02" db="UniProtKB">
        <authorList>
            <consortium name="WormBaseParasite"/>
        </authorList>
    </citation>
    <scope>IDENTIFICATION</scope>
</reference>
<dbReference type="InterPro" id="IPR036464">
    <property type="entry name" value="Rubisco_LSMT_subst-bd_sf"/>
</dbReference>
<dbReference type="OrthoDB" id="441812at2759"/>
<accession>A0A0N4U9V6</accession>
<sequence length="507" mass="59606">MDAEKKRMLFEKIENLHSYLWSSTIFVKSSQSVVDLWNEHLMLRNKIEEITLLQNRESSNVSYDREKFLRPFIKWSKRMKIKQNGIAIKYDDDIKGFKLETIFSVQKDTNVLQVPRKAILSWDVARKSPMLKFFFKIVELRKCFENHIVVRSMENVALALMLCCEKLRPDSMWHAYINILPIIYDTPLFYELDEMKSLFPSPAYEDSLLFYRNISRQFISFLMEIASTDKQFSDVRFQINFFWRSNFNKEESAMFAETPLTVNNFTFELYRWAVSSVSTRINLIPSKIAVDEIGNPLLVPSLIPFLDMANHEHFSGIPDFNVVYFSVQEDCAKLMAIKDYSCNETFNIYYGNRGNCEFLIHNGFVPSVSEENNFYSLKLGLPKNSHKKHEILKKLGFQAKGSSYQFKLRQNDSLDSLLLFAKVFVMDDNMATNSFDMLNSFENIQKAWQFLHDRFMLLHLAYKTFNNAGYRNLMINRLKQSEIMILKKAEEFCRNQLKINAVSGNNN</sequence>
<gene>
    <name evidence="5" type="ORF">DME_LOCUS7900</name>
</gene>
<dbReference type="SUPFAM" id="SSF81822">
    <property type="entry name" value="RuBisCo LSMT C-terminal, substrate-binding domain"/>
    <property type="match status" value="1"/>
</dbReference>
<dbReference type="EMBL" id="UYYG01001164">
    <property type="protein sequence ID" value="VDN57927.1"/>
    <property type="molecule type" value="Genomic_DNA"/>
</dbReference>
<dbReference type="WBParaSite" id="DME_0000389501-mRNA-1">
    <property type="protein sequence ID" value="DME_0000389501-mRNA-1"/>
    <property type="gene ID" value="DME_0000389501"/>
</dbReference>
<dbReference type="SUPFAM" id="SSF82199">
    <property type="entry name" value="SET domain"/>
    <property type="match status" value="1"/>
</dbReference>
<dbReference type="Gene3D" id="3.90.1410.10">
    <property type="entry name" value="set domain protein methyltransferase, domain 1"/>
    <property type="match status" value="1"/>
</dbReference>
<dbReference type="InterPro" id="IPR025785">
    <property type="entry name" value="SETD3"/>
</dbReference>
<evidence type="ECO:0000313" key="5">
    <source>
        <dbReference type="EMBL" id="VDN57927.1"/>
    </source>
</evidence>
<comment type="similarity">
    <text evidence="4">Belongs to the class V-like SAM-binding methyltransferase superfamily. SETD3 actin-histidine methyltransferase family.</text>
</comment>
<evidence type="ECO:0000313" key="8">
    <source>
        <dbReference type="WBParaSite" id="DME_0000389501-mRNA-1"/>
    </source>
</evidence>
<dbReference type="PANTHER" id="PTHR13271:SF47">
    <property type="entry name" value="ACTIN-HISTIDINE N-METHYLTRANSFERASE"/>
    <property type="match status" value="1"/>
</dbReference>
<organism evidence="6 8">
    <name type="scientific">Dracunculus medinensis</name>
    <name type="common">Guinea worm</name>
    <dbReference type="NCBI Taxonomy" id="318479"/>
    <lineage>
        <taxon>Eukaryota</taxon>
        <taxon>Metazoa</taxon>
        <taxon>Ecdysozoa</taxon>
        <taxon>Nematoda</taxon>
        <taxon>Chromadorea</taxon>
        <taxon>Rhabditida</taxon>
        <taxon>Spirurina</taxon>
        <taxon>Dracunculoidea</taxon>
        <taxon>Dracunculidae</taxon>
        <taxon>Dracunculus</taxon>
    </lineage>
</organism>
<comment type="catalytic activity">
    <reaction evidence="4">
        <text>L-histidyl-[protein] + S-adenosyl-L-methionine = N(tele)-methyl-L-histidyl-[protein] + S-adenosyl-L-homocysteine + H(+)</text>
        <dbReference type="Rhea" id="RHEA:19369"/>
        <dbReference type="Rhea" id="RHEA-COMP:9745"/>
        <dbReference type="Rhea" id="RHEA-COMP:11600"/>
        <dbReference type="ChEBI" id="CHEBI:15378"/>
        <dbReference type="ChEBI" id="CHEBI:16367"/>
        <dbReference type="ChEBI" id="CHEBI:29979"/>
        <dbReference type="ChEBI" id="CHEBI:57856"/>
        <dbReference type="ChEBI" id="CHEBI:59789"/>
        <dbReference type="EC" id="2.1.1.85"/>
    </reaction>
</comment>
<dbReference type="Proteomes" id="UP000038040">
    <property type="component" value="Unplaced"/>
</dbReference>
<evidence type="ECO:0000313" key="6">
    <source>
        <dbReference type="Proteomes" id="UP000038040"/>
    </source>
</evidence>
<proteinExistence type="inferred from homology"/>
<protein>
    <recommendedName>
        <fullName evidence="4">protein-histidine N-methyltransferase</fullName>
        <ecNumber evidence="4">2.1.1.85</ecNumber>
    </recommendedName>
</protein>
<dbReference type="Gene3D" id="3.90.1420.10">
    <property type="entry name" value="Rubisco LSMT, substrate-binding domain"/>
    <property type="match status" value="1"/>
</dbReference>
<evidence type="ECO:0000313" key="7">
    <source>
        <dbReference type="Proteomes" id="UP000274756"/>
    </source>
</evidence>
<dbReference type="Proteomes" id="UP000274756">
    <property type="component" value="Unassembled WGS sequence"/>
</dbReference>
<keyword evidence="3 4" id="KW-0949">S-adenosyl-L-methionine</keyword>
<dbReference type="PROSITE" id="PS51565">
    <property type="entry name" value="SAM_MT85_SETD3"/>
    <property type="match status" value="1"/>
</dbReference>
<evidence type="ECO:0000256" key="4">
    <source>
        <dbReference type="PROSITE-ProRule" id="PRU00898"/>
    </source>
</evidence>
<evidence type="ECO:0000256" key="3">
    <source>
        <dbReference type="ARBA" id="ARBA00022691"/>
    </source>
</evidence>
<reference evidence="5 7" key="2">
    <citation type="submission" date="2018-11" db="EMBL/GenBank/DDBJ databases">
        <authorList>
            <consortium name="Pathogen Informatics"/>
        </authorList>
    </citation>
    <scope>NUCLEOTIDE SEQUENCE [LARGE SCALE GENOMIC DNA]</scope>
</reference>
<dbReference type="PANTHER" id="PTHR13271">
    <property type="entry name" value="UNCHARACTERIZED PUTATIVE METHYLTRANSFERASE"/>
    <property type="match status" value="1"/>
</dbReference>
<dbReference type="STRING" id="318479.A0A0N4U9V6"/>
<dbReference type="AlphaFoldDB" id="A0A0N4U9V6"/>
<dbReference type="GO" id="GO:0016279">
    <property type="term" value="F:protein-lysine N-methyltransferase activity"/>
    <property type="evidence" value="ECO:0007669"/>
    <property type="project" value="TreeGrafter"/>
</dbReference>
<dbReference type="InterPro" id="IPR046341">
    <property type="entry name" value="SET_dom_sf"/>
</dbReference>
<dbReference type="InterPro" id="IPR050600">
    <property type="entry name" value="SETD3_SETD6_MTase"/>
</dbReference>
<name>A0A0N4U9V6_DRAME</name>
<dbReference type="GO" id="GO:0032259">
    <property type="term" value="P:methylation"/>
    <property type="evidence" value="ECO:0007669"/>
    <property type="project" value="UniProtKB-KW"/>
</dbReference>
<dbReference type="EC" id="2.1.1.85" evidence="4"/>
<keyword evidence="7" id="KW-1185">Reference proteome</keyword>
<keyword evidence="2 4" id="KW-0808">Transferase</keyword>
<evidence type="ECO:0000256" key="1">
    <source>
        <dbReference type="ARBA" id="ARBA00022603"/>
    </source>
</evidence>
<dbReference type="GO" id="GO:0018064">
    <property type="term" value="F:protein-L-histidine N-tele-methyltransferase activity"/>
    <property type="evidence" value="ECO:0007669"/>
    <property type="project" value="UniProtKB-EC"/>
</dbReference>
<evidence type="ECO:0000256" key="2">
    <source>
        <dbReference type="ARBA" id="ARBA00022679"/>
    </source>
</evidence>
<keyword evidence="1 4" id="KW-0489">Methyltransferase</keyword>